<dbReference type="InterPro" id="IPR011050">
    <property type="entry name" value="Pectin_lyase_fold/virulence"/>
</dbReference>
<feature type="chain" id="PRO_5003011897" evidence="1">
    <location>
        <begin position="22"/>
        <end position="190"/>
    </location>
</feature>
<evidence type="ECO:0000313" key="2">
    <source>
        <dbReference type="EMBL" id="EEY55541.1"/>
    </source>
</evidence>
<dbReference type="VEuPathDB" id="FungiDB:PITG_09467"/>
<dbReference type="RefSeq" id="XP_002903117.1">
    <property type="nucleotide sequence ID" value="XM_002903071.1"/>
</dbReference>
<dbReference type="SUPFAM" id="SSF51126">
    <property type="entry name" value="Pectin lyase-like"/>
    <property type="match status" value="1"/>
</dbReference>
<dbReference type="Proteomes" id="UP000006643">
    <property type="component" value="Unassembled WGS sequence"/>
</dbReference>
<keyword evidence="1" id="KW-0732">Signal</keyword>
<keyword evidence="2" id="KW-0456">Lyase</keyword>
<dbReference type="EMBL" id="DS028132">
    <property type="protein sequence ID" value="EEY55541.1"/>
    <property type="molecule type" value="Genomic_DNA"/>
</dbReference>
<dbReference type="KEGG" id="pif:PITG_09467"/>
<sequence>MRFFRPVLIAVLALFVQNTEAFTVKSAPGLAAGTTGGGSATPVYPTTTAQLVAYLKDAVPRVIVLNKTFDFRGTEGTTTEAGCRPNYTRQCIAKNNGYKSQDVILQGGGMANTGGSNKTLRGIGTAGVIIGKGLWLNEDNIIIQNVHITELNRHLVWDLAGPRQGVPCGPSVPHDERRQCVYDDHQQLGL</sequence>
<dbReference type="GO" id="GO:0016829">
    <property type="term" value="F:lyase activity"/>
    <property type="evidence" value="ECO:0007669"/>
    <property type="project" value="UniProtKB-KW"/>
</dbReference>
<organism evidence="2 3">
    <name type="scientific">Phytophthora infestans (strain T30-4)</name>
    <name type="common">Potato late blight agent</name>
    <dbReference type="NCBI Taxonomy" id="403677"/>
    <lineage>
        <taxon>Eukaryota</taxon>
        <taxon>Sar</taxon>
        <taxon>Stramenopiles</taxon>
        <taxon>Oomycota</taxon>
        <taxon>Peronosporomycetes</taxon>
        <taxon>Peronosporales</taxon>
        <taxon>Peronosporaceae</taxon>
        <taxon>Phytophthora</taxon>
    </lineage>
</organism>
<keyword evidence="3" id="KW-1185">Reference proteome</keyword>
<feature type="signal peptide" evidence="1">
    <location>
        <begin position="1"/>
        <end position="21"/>
    </location>
</feature>
<dbReference type="Gene3D" id="2.160.20.10">
    <property type="entry name" value="Single-stranded right-handed beta-helix, Pectin lyase-like"/>
    <property type="match status" value="1"/>
</dbReference>
<gene>
    <name evidence="2" type="ORF">PITG_09467</name>
</gene>
<dbReference type="eggNOG" id="ENOG502QQGH">
    <property type="taxonomic scope" value="Eukaryota"/>
</dbReference>
<dbReference type="GeneID" id="9462586"/>
<dbReference type="HOGENOM" id="CLU_021980_4_0_1"/>
<accession>D0NC27</accession>
<name>D0NC27_PHYIT</name>
<dbReference type="OrthoDB" id="1637350at2759"/>
<dbReference type="InParanoid" id="D0NC27"/>
<protein>
    <submittedName>
        <fullName evidence="2">Pectin lyase, putative</fullName>
    </submittedName>
</protein>
<proteinExistence type="predicted"/>
<dbReference type="InterPro" id="IPR012334">
    <property type="entry name" value="Pectin_lyas_fold"/>
</dbReference>
<reference evidence="3" key="1">
    <citation type="journal article" date="2009" name="Nature">
        <title>Genome sequence and analysis of the Irish potato famine pathogen Phytophthora infestans.</title>
        <authorList>
            <consortium name="The Broad Institute Genome Sequencing Platform"/>
            <person name="Haas B.J."/>
            <person name="Kamoun S."/>
            <person name="Zody M.C."/>
            <person name="Jiang R.H."/>
            <person name="Handsaker R.E."/>
            <person name="Cano L.M."/>
            <person name="Grabherr M."/>
            <person name="Kodira C.D."/>
            <person name="Raffaele S."/>
            <person name="Torto-Alalibo T."/>
            <person name="Bozkurt T.O."/>
            <person name="Ah-Fong A.M."/>
            <person name="Alvarado L."/>
            <person name="Anderson V.L."/>
            <person name="Armstrong M.R."/>
            <person name="Avrova A."/>
            <person name="Baxter L."/>
            <person name="Beynon J."/>
            <person name="Boevink P.C."/>
            <person name="Bollmann S.R."/>
            <person name="Bos J.I."/>
            <person name="Bulone V."/>
            <person name="Cai G."/>
            <person name="Cakir C."/>
            <person name="Carrington J.C."/>
            <person name="Chawner M."/>
            <person name="Conti L."/>
            <person name="Costanzo S."/>
            <person name="Ewan R."/>
            <person name="Fahlgren N."/>
            <person name="Fischbach M.A."/>
            <person name="Fugelstad J."/>
            <person name="Gilroy E.M."/>
            <person name="Gnerre S."/>
            <person name="Green P.J."/>
            <person name="Grenville-Briggs L.J."/>
            <person name="Griffith J."/>
            <person name="Grunwald N.J."/>
            <person name="Horn K."/>
            <person name="Horner N.R."/>
            <person name="Hu C.H."/>
            <person name="Huitema E."/>
            <person name="Jeong D.H."/>
            <person name="Jones A.M."/>
            <person name="Jones J.D."/>
            <person name="Jones R.W."/>
            <person name="Karlsson E.K."/>
            <person name="Kunjeti S.G."/>
            <person name="Lamour K."/>
            <person name="Liu Z."/>
            <person name="Ma L."/>
            <person name="Maclean D."/>
            <person name="Chibucos M.C."/>
            <person name="McDonald H."/>
            <person name="McWalters J."/>
            <person name="Meijer H.J."/>
            <person name="Morgan W."/>
            <person name="Morris P.F."/>
            <person name="Munro C.A."/>
            <person name="O'Neill K."/>
            <person name="Ospina-Giraldo M."/>
            <person name="Pinzon A."/>
            <person name="Pritchard L."/>
            <person name="Ramsahoye B."/>
            <person name="Ren Q."/>
            <person name="Restrepo S."/>
            <person name="Roy S."/>
            <person name="Sadanandom A."/>
            <person name="Savidor A."/>
            <person name="Schornack S."/>
            <person name="Schwartz D.C."/>
            <person name="Schumann U.D."/>
            <person name="Schwessinger B."/>
            <person name="Seyer L."/>
            <person name="Sharpe T."/>
            <person name="Silvar C."/>
            <person name="Song J."/>
            <person name="Studholme D.J."/>
            <person name="Sykes S."/>
            <person name="Thines M."/>
            <person name="van de Vondervoort P.J."/>
            <person name="Phuntumart V."/>
            <person name="Wawra S."/>
            <person name="Weide R."/>
            <person name="Win J."/>
            <person name="Young C."/>
            <person name="Zhou S."/>
            <person name="Fry W."/>
            <person name="Meyers B.C."/>
            <person name="van West P."/>
            <person name="Ristaino J."/>
            <person name="Govers F."/>
            <person name="Birch P.R."/>
            <person name="Whisson S.C."/>
            <person name="Judelson H.S."/>
            <person name="Nusbaum C."/>
        </authorList>
    </citation>
    <scope>NUCLEOTIDE SEQUENCE [LARGE SCALE GENOMIC DNA]</scope>
    <source>
        <strain evidence="3">T30-4</strain>
    </source>
</reference>
<dbReference type="AlphaFoldDB" id="D0NC27"/>
<evidence type="ECO:0000256" key="1">
    <source>
        <dbReference type="SAM" id="SignalP"/>
    </source>
</evidence>
<evidence type="ECO:0000313" key="3">
    <source>
        <dbReference type="Proteomes" id="UP000006643"/>
    </source>
</evidence>
<dbReference type="STRING" id="403677.D0NC27"/>